<dbReference type="InterPro" id="IPR018720">
    <property type="entry name" value="DUF2249"/>
</dbReference>
<evidence type="ECO:0000313" key="2">
    <source>
        <dbReference type="EMBL" id="MFG6462394.1"/>
    </source>
</evidence>
<dbReference type="Proteomes" id="UP001606302">
    <property type="component" value="Unassembled WGS sequence"/>
</dbReference>
<reference evidence="2 3" key="1">
    <citation type="submission" date="2024-08" db="EMBL/GenBank/DDBJ databases">
        <authorList>
            <person name="Lu H."/>
        </authorList>
    </citation>
    <scope>NUCLEOTIDE SEQUENCE [LARGE SCALE GENOMIC DNA]</scope>
    <source>
        <strain evidence="2 3">DXS20W</strain>
    </source>
</reference>
<dbReference type="EMBL" id="JBIGHX010000003">
    <property type="protein sequence ID" value="MFG6462394.1"/>
    <property type="molecule type" value="Genomic_DNA"/>
</dbReference>
<dbReference type="RefSeq" id="WP_394511253.1">
    <property type="nucleotide sequence ID" value="NZ_JBIGHX010000003.1"/>
</dbReference>
<keyword evidence="3" id="KW-1185">Reference proteome</keyword>
<gene>
    <name evidence="2" type="ORF">ACG04Q_12510</name>
</gene>
<comment type="caution">
    <text evidence="2">The sequence shown here is derived from an EMBL/GenBank/DDBJ whole genome shotgun (WGS) entry which is preliminary data.</text>
</comment>
<accession>A0ABW7GKB1</accession>
<sequence>MTLTSYGTRIDLRPLSPRERHPLVVNTFRSLAAGESVELINDHDPRPLLAQFRAEWPEGFTWDDVERGPEVWRVRIVKLAAHGDGRCCGSCGGA</sequence>
<proteinExistence type="predicted"/>
<dbReference type="Pfam" id="PF10006">
    <property type="entry name" value="DUF2249"/>
    <property type="match status" value="1"/>
</dbReference>
<name>A0ABW7GKB1_9BURK</name>
<evidence type="ECO:0000313" key="3">
    <source>
        <dbReference type="Proteomes" id="UP001606302"/>
    </source>
</evidence>
<organism evidence="2 3">
    <name type="scientific">Pelomonas lactea</name>
    <dbReference type="NCBI Taxonomy" id="3299030"/>
    <lineage>
        <taxon>Bacteria</taxon>
        <taxon>Pseudomonadati</taxon>
        <taxon>Pseudomonadota</taxon>
        <taxon>Betaproteobacteria</taxon>
        <taxon>Burkholderiales</taxon>
        <taxon>Sphaerotilaceae</taxon>
        <taxon>Roseateles</taxon>
    </lineage>
</organism>
<protein>
    <submittedName>
        <fullName evidence="2">DUF2249 domain-containing protein</fullName>
    </submittedName>
</protein>
<evidence type="ECO:0000259" key="1">
    <source>
        <dbReference type="Pfam" id="PF10006"/>
    </source>
</evidence>
<feature type="domain" description="DUF2249" evidence="1">
    <location>
        <begin position="10"/>
        <end position="78"/>
    </location>
</feature>